<keyword evidence="3" id="KW-1185">Reference proteome</keyword>
<protein>
    <submittedName>
        <fullName evidence="2">Uncharacterized protein</fullName>
    </submittedName>
</protein>
<reference evidence="2 3" key="1">
    <citation type="submission" date="2019-03" db="EMBL/GenBank/DDBJ databases">
        <title>First draft genome of Liparis tanakae, snailfish: a comprehensive survey of snailfish specific genes.</title>
        <authorList>
            <person name="Kim W."/>
            <person name="Song I."/>
            <person name="Jeong J.-H."/>
            <person name="Kim D."/>
            <person name="Kim S."/>
            <person name="Ryu S."/>
            <person name="Song J.Y."/>
            <person name="Lee S.K."/>
        </authorList>
    </citation>
    <scope>NUCLEOTIDE SEQUENCE [LARGE SCALE GENOMIC DNA]</scope>
    <source>
        <tissue evidence="2">Muscle</tissue>
    </source>
</reference>
<proteinExistence type="predicted"/>
<evidence type="ECO:0000313" key="2">
    <source>
        <dbReference type="EMBL" id="TNN58288.1"/>
    </source>
</evidence>
<dbReference type="AlphaFoldDB" id="A0A4Z2GXH4"/>
<dbReference type="Proteomes" id="UP000314294">
    <property type="component" value="Unassembled WGS sequence"/>
</dbReference>
<evidence type="ECO:0000313" key="3">
    <source>
        <dbReference type="Proteomes" id="UP000314294"/>
    </source>
</evidence>
<sequence>MALPASEFTADRSSQLIGSGSEPRSAAAAVLDSSMSFCLYASRSGANKKSPASVDWHYMTLGNHCQKAS</sequence>
<comment type="caution">
    <text evidence="2">The sequence shown here is derived from an EMBL/GenBank/DDBJ whole genome shotgun (WGS) entry which is preliminary data.</text>
</comment>
<accession>A0A4Z2GXH4</accession>
<evidence type="ECO:0000256" key="1">
    <source>
        <dbReference type="SAM" id="MobiDB-lite"/>
    </source>
</evidence>
<organism evidence="2 3">
    <name type="scientific">Liparis tanakae</name>
    <name type="common">Tanaka's snailfish</name>
    <dbReference type="NCBI Taxonomy" id="230148"/>
    <lineage>
        <taxon>Eukaryota</taxon>
        <taxon>Metazoa</taxon>
        <taxon>Chordata</taxon>
        <taxon>Craniata</taxon>
        <taxon>Vertebrata</taxon>
        <taxon>Euteleostomi</taxon>
        <taxon>Actinopterygii</taxon>
        <taxon>Neopterygii</taxon>
        <taxon>Teleostei</taxon>
        <taxon>Neoteleostei</taxon>
        <taxon>Acanthomorphata</taxon>
        <taxon>Eupercaria</taxon>
        <taxon>Perciformes</taxon>
        <taxon>Cottioidei</taxon>
        <taxon>Cottales</taxon>
        <taxon>Liparidae</taxon>
        <taxon>Liparis</taxon>
    </lineage>
</organism>
<gene>
    <name evidence="2" type="ORF">EYF80_031528</name>
</gene>
<dbReference type="EMBL" id="SRLO01000384">
    <property type="protein sequence ID" value="TNN58288.1"/>
    <property type="molecule type" value="Genomic_DNA"/>
</dbReference>
<name>A0A4Z2GXH4_9TELE</name>
<feature type="region of interest" description="Disordered" evidence="1">
    <location>
        <begin position="1"/>
        <end position="21"/>
    </location>
</feature>